<evidence type="ECO:0000313" key="2">
    <source>
        <dbReference type="Proteomes" id="UP000193144"/>
    </source>
</evidence>
<gene>
    <name evidence="1" type="ORF">BCR34DRAFT_598921</name>
</gene>
<comment type="caution">
    <text evidence="1">The sequence shown here is derived from an EMBL/GenBank/DDBJ whole genome shotgun (WGS) entry which is preliminary data.</text>
</comment>
<evidence type="ECO:0000313" key="1">
    <source>
        <dbReference type="EMBL" id="ORY14796.1"/>
    </source>
</evidence>
<dbReference type="Proteomes" id="UP000193144">
    <property type="component" value="Unassembled WGS sequence"/>
</dbReference>
<name>A0A1Y1ZX14_9PLEO</name>
<sequence>MTKPKLVAPFFRLQNELKESTKIWGAMALLTDAQIQKARKMRSMIDKGIQKLMTGKPTCNDDRACYSYEGLAPTTQVFYRVFDVQTRDRAKRDGTLKTTFTFGVEDFQSRVLGSYMDGWGLRKDIRYSTLYLTGTRVAVR</sequence>
<protein>
    <submittedName>
        <fullName evidence="1">Uncharacterized protein</fullName>
    </submittedName>
</protein>
<reference evidence="1 2" key="1">
    <citation type="submission" date="2016-07" db="EMBL/GenBank/DDBJ databases">
        <title>Pervasive Adenine N6-methylation of Active Genes in Fungi.</title>
        <authorList>
            <consortium name="DOE Joint Genome Institute"/>
            <person name="Mondo S.J."/>
            <person name="Dannebaum R.O."/>
            <person name="Kuo R.C."/>
            <person name="Labutti K."/>
            <person name="Haridas S."/>
            <person name="Kuo A."/>
            <person name="Salamov A."/>
            <person name="Ahrendt S.R."/>
            <person name="Lipzen A."/>
            <person name="Sullivan W."/>
            <person name="Andreopoulos W.B."/>
            <person name="Clum A."/>
            <person name="Lindquist E."/>
            <person name="Daum C."/>
            <person name="Ramamoorthy G.K."/>
            <person name="Gryganskyi A."/>
            <person name="Culley D."/>
            <person name="Magnuson J.K."/>
            <person name="James T.Y."/>
            <person name="O'Malley M.A."/>
            <person name="Stajich J.E."/>
            <person name="Spatafora J.W."/>
            <person name="Visel A."/>
            <person name="Grigoriev I.V."/>
        </authorList>
    </citation>
    <scope>NUCLEOTIDE SEQUENCE [LARGE SCALE GENOMIC DNA]</scope>
    <source>
        <strain evidence="1 2">CBS 115471</strain>
    </source>
</reference>
<dbReference type="OrthoDB" id="5370359at2759"/>
<keyword evidence="2" id="KW-1185">Reference proteome</keyword>
<dbReference type="AlphaFoldDB" id="A0A1Y1ZX14"/>
<proteinExistence type="predicted"/>
<organism evidence="1 2">
    <name type="scientific">Clohesyomyces aquaticus</name>
    <dbReference type="NCBI Taxonomy" id="1231657"/>
    <lineage>
        <taxon>Eukaryota</taxon>
        <taxon>Fungi</taxon>
        <taxon>Dikarya</taxon>
        <taxon>Ascomycota</taxon>
        <taxon>Pezizomycotina</taxon>
        <taxon>Dothideomycetes</taxon>
        <taxon>Pleosporomycetidae</taxon>
        <taxon>Pleosporales</taxon>
        <taxon>Lindgomycetaceae</taxon>
        <taxon>Clohesyomyces</taxon>
    </lineage>
</organism>
<dbReference type="EMBL" id="MCFA01000030">
    <property type="protein sequence ID" value="ORY14796.1"/>
    <property type="molecule type" value="Genomic_DNA"/>
</dbReference>
<accession>A0A1Y1ZX14</accession>